<proteinExistence type="predicted"/>
<dbReference type="PANTHER" id="PTHR32011:SF2">
    <property type="entry name" value="OS08G0472400 PROTEIN"/>
    <property type="match status" value="1"/>
</dbReference>
<gene>
    <name evidence="1" type="ORF">UNSWCS_2142</name>
</gene>
<name>U2GFZ3_9BACT</name>
<accession>U2GFZ3</accession>
<protein>
    <recommendedName>
        <fullName evidence="3">Knr4/Smi1-like domain-containing protein</fullName>
    </recommendedName>
</protein>
<organism evidence="1 2">
    <name type="scientific">Campylobacter concisus UNSWCS</name>
    <dbReference type="NCBI Taxonomy" id="1242968"/>
    <lineage>
        <taxon>Bacteria</taxon>
        <taxon>Pseudomonadati</taxon>
        <taxon>Campylobacterota</taxon>
        <taxon>Epsilonproteobacteria</taxon>
        <taxon>Campylobacterales</taxon>
        <taxon>Campylobacteraceae</taxon>
        <taxon>Campylobacter</taxon>
    </lineage>
</organism>
<comment type="caution">
    <text evidence="1">The sequence shown here is derived from an EMBL/GenBank/DDBJ whole genome shotgun (WGS) entry which is preliminary data.</text>
</comment>
<sequence length="188" mass="22373">MYLEIIKLLKEKGIKFDAGLTQSELEKIYEIYEIKFPLSLKSFLTTALPVLDGFYDWRDFSSGNVTKIKNMMQHFYEFVKSASFEEYIPNSVYSPDRWCKISREQRVKIVAELYKNAPKIIPVYSHRFMPEMNDDNDPPVLSIYYGDIVYYGRNLQEYLLHEFCGVDIPKYISEYKNVPFWTDMMKNL</sequence>
<dbReference type="EMBL" id="ANNG01000075">
    <property type="protein sequence ID" value="ERJ24903.1"/>
    <property type="molecule type" value="Genomic_DNA"/>
</dbReference>
<dbReference type="AlphaFoldDB" id="U2GFZ3"/>
<reference evidence="1 2" key="1">
    <citation type="journal article" date="2013" name="BMC Genomics">
        <title>Comparative genomics of Campylobacter concisus isolates reveals genetic diversity and provides insights into disease association.</title>
        <authorList>
            <person name="Deshpande N.P."/>
            <person name="Kaakoush N.O."/>
            <person name="Wilkins M.R."/>
            <person name="Mitchell H.M."/>
        </authorList>
    </citation>
    <scope>NUCLEOTIDE SEQUENCE [LARGE SCALE GENOMIC DNA]</scope>
    <source>
        <strain evidence="1 2">UNSWCS</strain>
    </source>
</reference>
<evidence type="ECO:0008006" key="3">
    <source>
        <dbReference type="Google" id="ProtNLM"/>
    </source>
</evidence>
<evidence type="ECO:0000313" key="2">
    <source>
        <dbReference type="Proteomes" id="UP000016620"/>
    </source>
</evidence>
<dbReference type="PANTHER" id="PTHR32011">
    <property type="entry name" value="OS08G0472400 PROTEIN"/>
    <property type="match status" value="1"/>
</dbReference>
<dbReference type="RefSeq" id="WP_021088464.1">
    <property type="nucleotide sequence ID" value="NZ_ANNG01000075.1"/>
</dbReference>
<dbReference type="PATRIC" id="fig|1242968.3.peg.2086"/>
<dbReference type="Proteomes" id="UP000016620">
    <property type="component" value="Unassembled WGS sequence"/>
</dbReference>
<evidence type="ECO:0000313" key="1">
    <source>
        <dbReference type="EMBL" id="ERJ24903.1"/>
    </source>
</evidence>